<name>A0AAE0KWF6_9CHLO</name>
<evidence type="ECO:0000256" key="2">
    <source>
        <dbReference type="ARBA" id="ARBA00022490"/>
    </source>
</evidence>
<feature type="domain" description="Katanin p80 subunit C-terminal" evidence="4">
    <location>
        <begin position="19"/>
        <end position="76"/>
    </location>
</feature>
<dbReference type="InterPro" id="IPR028021">
    <property type="entry name" value="Katanin_C-terminal"/>
</dbReference>
<reference evidence="5 6" key="1">
    <citation type="journal article" date="2015" name="Genome Biol. Evol.">
        <title>Comparative Genomics of a Bacterivorous Green Alga Reveals Evolutionary Causalities and Consequences of Phago-Mixotrophic Mode of Nutrition.</title>
        <authorList>
            <person name="Burns J.A."/>
            <person name="Paasch A."/>
            <person name="Narechania A."/>
            <person name="Kim E."/>
        </authorList>
    </citation>
    <scope>NUCLEOTIDE SEQUENCE [LARGE SCALE GENOMIC DNA]</scope>
    <source>
        <strain evidence="5 6">PLY_AMNH</strain>
    </source>
</reference>
<dbReference type="GO" id="GO:0005856">
    <property type="term" value="C:cytoskeleton"/>
    <property type="evidence" value="ECO:0007669"/>
    <property type="project" value="UniProtKB-SubCell"/>
</dbReference>
<comment type="caution">
    <text evidence="5">The sequence shown here is derived from an EMBL/GenBank/DDBJ whole genome shotgun (WGS) entry which is preliminary data.</text>
</comment>
<evidence type="ECO:0000256" key="3">
    <source>
        <dbReference type="ARBA" id="ARBA00023212"/>
    </source>
</evidence>
<dbReference type="Pfam" id="PF13925">
    <property type="entry name" value="Katanin_con80"/>
    <property type="match status" value="1"/>
</dbReference>
<sequence>MTSARPPLRAWLDVDYAGQLITSNRANAHLNVGVDLNAEARSERCNGCYRGLQGLRTRLEALTQRGGDIANRARDLFGAIEALG</sequence>
<keyword evidence="6" id="KW-1185">Reference proteome</keyword>
<keyword evidence="2" id="KW-0963">Cytoplasm</keyword>
<gene>
    <name evidence="5" type="ORF">CYMTET_28160</name>
</gene>
<evidence type="ECO:0000256" key="1">
    <source>
        <dbReference type="ARBA" id="ARBA00004245"/>
    </source>
</evidence>
<organism evidence="5 6">
    <name type="scientific">Cymbomonas tetramitiformis</name>
    <dbReference type="NCBI Taxonomy" id="36881"/>
    <lineage>
        <taxon>Eukaryota</taxon>
        <taxon>Viridiplantae</taxon>
        <taxon>Chlorophyta</taxon>
        <taxon>Pyramimonadophyceae</taxon>
        <taxon>Pyramimonadales</taxon>
        <taxon>Pyramimonadaceae</taxon>
        <taxon>Cymbomonas</taxon>
    </lineage>
</organism>
<accession>A0AAE0KWF6</accession>
<comment type="subcellular location">
    <subcellularLocation>
        <location evidence="1">Cytoplasm</location>
        <location evidence="1">Cytoskeleton</location>
    </subcellularLocation>
</comment>
<dbReference type="GO" id="GO:0008017">
    <property type="term" value="F:microtubule binding"/>
    <property type="evidence" value="ECO:0007669"/>
    <property type="project" value="InterPro"/>
</dbReference>
<evidence type="ECO:0000313" key="6">
    <source>
        <dbReference type="Proteomes" id="UP001190700"/>
    </source>
</evidence>
<evidence type="ECO:0000259" key="4">
    <source>
        <dbReference type="Pfam" id="PF13925"/>
    </source>
</evidence>
<keyword evidence="3" id="KW-0206">Cytoskeleton</keyword>
<evidence type="ECO:0000313" key="5">
    <source>
        <dbReference type="EMBL" id="KAK3263014.1"/>
    </source>
</evidence>
<dbReference type="Proteomes" id="UP001190700">
    <property type="component" value="Unassembled WGS sequence"/>
</dbReference>
<protein>
    <submittedName>
        <fullName evidence="5">Quinone-dependent D-lactate dehydrogenase</fullName>
    </submittedName>
</protein>
<dbReference type="AlphaFoldDB" id="A0AAE0KWF6"/>
<proteinExistence type="predicted"/>
<dbReference type="EMBL" id="LGRX02015802">
    <property type="protein sequence ID" value="KAK3263014.1"/>
    <property type="molecule type" value="Genomic_DNA"/>
</dbReference>